<dbReference type="OrthoDB" id="10023262at2759"/>
<reference evidence="2 3" key="1">
    <citation type="journal article" date="2017" name="PLoS Biol.">
        <title>The sea cucumber genome provides insights into morphological evolution and visceral regeneration.</title>
        <authorList>
            <person name="Zhang X."/>
            <person name="Sun L."/>
            <person name="Yuan J."/>
            <person name="Sun Y."/>
            <person name="Gao Y."/>
            <person name="Zhang L."/>
            <person name="Li S."/>
            <person name="Dai H."/>
            <person name="Hamel J.F."/>
            <person name="Liu C."/>
            <person name="Yu Y."/>
            <person name="Liu S."/>
            <person name="Lin W."/>
            <person name="Guo K."/>
            <person name="Jin S."/>
            <person name="Xu P."/>
            <person name="Storey K.B."/>
            <person name="Huan P."/>
            <person name="Zhang T."/>
            <person name="Zhou Y."/>
            <person name="Zhang J."/>
            <person name="Lin C."/>
            <person name="Li X."/>
            <person name="Xing L."/>
            <person name="Huo D."/>
            <person name="Sun M."/>
            <person name="Wang L."/>
            <person name="Mercier A."/>
            <person name="Li F."/>
            <person name="Yang H."/>
            <person name="Xiang J."/>
        </authorList>
    </citation>
    <scope>NUCLEOTIDE SEQUENCE [LARGE SCALE GENOMIC DNA]</scope>
    <source>
        <strain evidence="2">Shaxun</strain>
        <tissue evidence="2">Muscle</tissue>
    </source>
</reference>
<feature type="compositionally biased region" description="Basic residues" evidence="1">
    <location>
        <begin position="123"/>
        <end position="137"/>
    </location>
</feature>
<feature type="compositionally biased region" description="Basic and acidic residues" evidence="1">
    <location>
        <begin position="62"/>
        <end position="74"/>
    </location>
</feature>
<accession>A0A2G8KLD1</accession>
<feature type="compositionally biased region" description="Polar residues" evidence="1">
    <location>
        <begin position="77"/>
        <end position="86"/>
    </location>
</feature>
<feature type="compositionally biased region" description="Acidic residues" evidence="1">
    <location>
        <begin position="214"/>
        <end position="226"/>
    </location>
</feature>
<feature type="compositionally biased region" description="Acidic residues" evidence="1">
    <location>
        <begin position="87"/>
        <end position="103"/>
    </location>
</feature>
<keyword evidence="3" id="KW-1185">Reference proteome</keyword>
<feature type="compositionally biased region" description="Basic and acidic residues" evidence="1">
    <location>
        <begin position="198"/>
        <end position="213"/>
    </location>
</feature>
<dbReference type="Proteomes" id="UP000230750">
    <property type="component" value="Unassembled WGS sequence"/>
</dbReference>
<evidence type="ECO:0000256" key="1">
    <source>
        <dbReference type="SAM" id="MobiDB-lite"/>
    </source>
</evidence>
<comment type="caution">
    <text evidence="2">The sequence shown here is derived from an EMBL/GenBank/DDBJ whole genome shotgun (WGS) entry which is preliminary data.</text>
</comment>
<dbReference type="EMBL" id="MRZV01000500">
    <property type="protein sequence ID" value="PIK48816.1"/>
    <property type="molecule type" value="Genomic_DNA"/>
</dbReference>
<dbReference type="AlphaFoldDB" id="A0A2G8KLD1"/>
<feature type="region of interest" description="Disordered" evidence="1">
    <location>
        <begin position="45"/>
        <end position="155"/>
    </location>
</feature>
<evidence type="ECO:0000313" key="3">
    <source>
        <dbReference type="Proteomes" id="UP000230750"/>
    </source>
</evidence>
<proteinExistence type="predicted"/>
<gene>
    <name evidence="2" type="ORF">BSL78_14312</name>
</gene>
<feature type="region of interest" description="Disordered" evidence="1">
    <location>
        <begin position="197"/>
        <end position="226"/>
    </location>
</feature>
<protein>
    <submittedName>
        <fullName evidence="2">Uncharacterized protein</fullName>
    </submittedName>
</protein>
<organism evidence="2 3">
    <name type="scientific">Stichopus japonicus</name>
    <name type="common">Sea cucumber</name>
    <dbReference type="NCBI Taxonomy" id="307972"/>
    <lineage>
        <taxon>Eukaryota</taxon>
        <taxon>Metazoa</taxon>
        <taxon>Echinodermata</taxon>
        <taxon>Eleutherozoa</taxon>
        <taxon>Echinozoa</taxon>
        <taxon>Holothuroidea</taxon>
        <taxon>Aspidochirotacea</taxon>
        <taxon>Aspidochirotida</taxon>
        <taxon>Stichopodidae</taxon>
        <taxon>Apostichopus</taxon>
    </lineage>
</organism>
<name>A0A2G8KLD1_STIJA</name>
<evidence type="ECO:0000313" key="2">
    <source>
        <dbReference type="EMBL" id="PIK48816.1"/>
    </source>
</evidence>
<sequence>METIIAIQTESTETQPEEIQDVIKTVEVQNQETIETEQVVHLEVEVNVDPPPDPVPNVNELNQEHLEEPVKLEEQQEPNQLIVSNENLEDGENTEERPDEESENLTTEESKSEDKTQTTPQPRRGRGKRVPKKRRAKSFPGEDGSENDSPRKQKIYAQRFRDEWLLDPKFSDWLDKVAGNTQKARCTKCQCLIQAKKSSLESHVQSEKHKGINDDDLFDDDGEPEQ</sequence>